<feature type="region of interest" description="Disordered" evidence="9">
    <location>
        <begin position="573"/>
        <end position="598"/>
    </location>
</feature>
<feature type="compositionally biased region" description="Low complexity" evidence="9">
    <location>
        <begin position="253"/>
        <end position="267"/>
    </location>
</feature>
<feature type="compositionally biased region" description="Low complexity" evidence="9">
    <location>
        <begin position="226"/>
        <end position="244"/>
    </location>
</feature>
<feature type="region of interest" description="Disordered" evidence="9">
    <location>
        <begin position="221"/>
        <end position="297"/>
    </location>
</feature>
<feature type="compositionally biased region" description="Polar residues" evidence="9">
    <location>
        <begin position="269"/>
        <end position="281"/>
    </location>
</feature>
<reference evidence="12 13" key="1">
    <citation type="submission" date="2019-02" db="EMBL/GenBank/DDBJ databases">
        <authorList>
            <person name="Khodamoradi S."/>
            <person name="Hahnke R.L."/>
            <person name="Kaempfer P."/>
            <person name="Schumann P."/>
            <person name="Rohde M."/>
            <person name="Steinert M."/>
            <person name="Luzhetskyy A."/>
            <person name="Wink J."/>
            <person name="Ruckert C."/>
        </authorList>
    </citation>
    <scope>NUCLEOTIDE SEQUENCE [LARGE SCALE GENOMIC DNA]</scope>
    <source>
        <strain evidence="12 13">M2</strain>
    </source>
</reference>
<evidence type="ECO:0000256" key="3">
    <source>
        <dbReference type="ARBA" id="ARBA00022553"/>
    </source>
</evidence>
<evidence type="ECO:0000313" key="13">
    <source>
        <dbReference type="Proteomes" id="UP000292235"/>
    </source>
</evidence>
<dbReference type="InterPro" id="IPR036890">
    <property type="entry name" value="HATPase_C_sf"/>
</dbReference>
<keyword evidence="4" id="KW-0808">Transferase</keyword>
<proteinExistence type="predicted"/>
<sequence length="598" mass="60612">MKADGQGRRGSSGRGALRGPWPGLLRDAGLTAALVSCGVGAAATTGATGPVSVFLPLLALAALATGRASAEYRLAPLWLGGTVVWFLARAALEAEPWSGMADAIVTVMFGVLPWLIGRHLRQRSALLRAGWQRAASLERELAAVSEQERLRERAHIAEEMHDSLGHELSLMAVRAGALEVAPGLAEEEFRRAAGDLREGANSAIEGLQEIIGVLDATDGGSADMPGAGAQGSAAAPDGGRVRGAAGEGGTGPAGDAVAGAGADAGVGSRENTGEVQGNGAQRSGAEAPAVPAESADRCPRGGVAALVRRAADAGMEIEWDGREPGGPESVARLAETVVREGLTNAAKHAPGARVAITVEAGPRRGRAVLRGAATTVAVANEAPGGAAAPPAAGGGRGLARLGDRVRDAGGSLDAGPRDDGGFGVAARLPHRSAGVYPARRRPREPVSVLVVCVGLLLPLIVAWYAYAAYLDRNAALGARTYARMTVGQQESEVRPLLPESSLPGTALIPGALRGAVGGDPTPACTYYRSRVGPPWSPAFYYRVCFQDGRLVAKCSYNRARLTESSALSCTGSAASRATSTGGADTGDGTGADAGKGNP</sequence>
<keyword evidence="6 12" id="KW-0418">Kinase</keyword>
<feature type="transmembrane region" description="Helical" evidence="10">
    <location>
        <begin position="75"/>
        <end position="92"/>
    </location>
</feature>
<dbReference type="GO" id="GO:0000155">
    <property type="term" value="F:phosphorelay sensor kinase activity"/>
    <property type="evidence" value="ECO:0007669"/>
    <property type="project" value="InterPro"/>
</dbReference>
<gene>
    <name evidence="12" type="ORF">EKD16_06330</name>
</gene>
<feature type="compositionally biased region" description="Low complexity" evidence="9">
    <location>
        <begin position="573"/>
        <end position="582"/>
    </location>
</feature>
<keyword evidence="13" id="KW-1185">Reference proteome</keyword>
<evidence type="ECO:0000313" key="12">
    <source>
        <dbReference type="EMBL" id="QBI53064.1"/>
    </source>
</evidence>
<evidence type="ECO:0000256" key="1">
    <source>
        <dbReference type="ARBA" id="ARBA00000085"/>
    </source>
</evidence>
<keyword evidence="7" id="KW-0067">ATP-binding</keyword>
<dbReference type="InterPro" id="IPR011712">
    <property type="entry name" value="Sig_transdc_His_kin_sub3_dim/P"/>
</dbReference>
<evidence type="ECO:0000256" key="10">
    <source>
        <dbReference type="SAM" id="Phobius"/>
    </source>
</evidence>
<dbReference type="SUPFAM" id="SSF55874">
    <property type="entry name" value="ATPase domain of HSP90 chaperone/DNA topoisomerase II/histidine kinase"/>
    <property type="match status" value="1"/>
</dbReference>
<comment type="catalytic activity">
    <reaction evidence="1">
        <text>ATP + protein L-histidine = ADP + protein N-phospho-L-histidine.</text>
        <dbReference type="EC" id="2.7.13.3"/>
    </reaction>
</comment>
<evidence type="ECO:0000256" key="7">
    <source>
        <dbReference type="ARBA" id="ARBA00022840"/>
    </source>
</evidence>
<feature type="compositionally biased region" description="Gly residues" evidence="9">
    <location>
        <begin position="583"/>
        <end position="598"/>
    </location>
</feature>
<evidence type="ECO:0000256" key="6">
    <source>
        <dbReference type="ARBA" id="ARBA00022777"/>
    </source>
</evidence>
<feature type="domain" description="Signal transduction histidine kinase subgroup 3 dimerisation and phosphoacceptor" evidence="11">
    <location>
        <begin position="152"/>
        <end position="215"/>
    </location>
</feature>
<evidence type="ECO:0000256" key="9">
    <source>
        <dbReference type="SAM" id="MobiDB-lite"/>
    </source>
</evidence>
<dbReference type="GO" id="GO:0016020">
    <property type="term" value="C:membrane"/>
    <property type="evidence" value="ECO:0007669"/>
    <property type="project" value="InterPro"/>
</dbReference>
<evidence type="ECO:0000256" key="8">
    <source>
        <dbReference type="ARBA" id="ARBA00023012"/>
    </source>
</evidence>
<keyword evidence="10" id="KW-0472">Membrane</keyword>
<dbReference type="GO" id="GO:0046983">
    <property type="term" value="F:protein dimerization activity"/>
    <property type="evidence" value="ECO:0007669"/>
    <property type="project" value="InterPro"/>
</dbReference>
<accession>A0A4P6Q2Q3</accession>
<organism evidence="12 13">
    <name type="scientific">Streptomonospora litoralis</name>
    <dbReference type="NCBI Taxonomy" id="2498135"/>
    <lineage>
        <taxon>Bacteria</taxon>
        <taxon>Bacillati</taxon>
        <taxon>Actinomycetota</taxon>
        <taxon>Actinomycetes</taxon>
        <taxon>Streptosporangiales</taxon>
        <taxon>Nocardiopsidaceae</taxon>
        <taxon>Streptomonospora</taxon>
    </lineage>
</organism>
<dbReference type="Gene3D" id="1.20.5.1930">
    <property type="match status" value="1"/>
</dbReference>
<dbReference type="KEGG" id="strr:EKD16_06330"/>
<evidence type="ECO:0000259" key="11">
    <source>
        <dbReference type="Pfam" id="PF07730"/>
    </source>
</evidence>
<dbReference type="OrthoDB" id="227596at2"/>
<feature type="transmembrane region" description="Helical" evidence="10">
    <location>
        <begin position="30"/>
        <end position="63"/>
    </location>
</feature>
<dbReference type="InterPro" id="IPR050482">
    <property type="entry name" value="Sensor_HK_TwoCompSys"/>
</dbReference>
<dbReference type="Gene3D" id="3.30.565.10">
    <property type="entry name" value="Histidine kinase-like ATPase, C-terminal domain"/>
    <property type="match status" value="1"/>
</dbReference>
<dbReference type="GO" id="GO:0005524">
    <property type="term" value="F:ATP binding"/>
    <property type="evidence" value="ECO:0007669"/>
    <property type="project" value="UniProtKB-KW"/>
</dbReference>
<dbReference type="PANTHER" id="PTHR24421">
    <property type="entry name" value="NITRATE/NITRITE SENSOR PROTEIN NARX-RELATED"/>
    <property type="match status" value="1"/>
</dbReference>
<keyword evidence="5" id="KW-0547">Nucleotide-binding</keyword>
<dbReference type="AlphaFoldDB" id="A0A4P6Q2Q3"/>
<evidence type="ECO:0000256" key="5">
    <source>
        <dbReference type="ARBA" id="ARBA00022741"/>
    </source>
</evidence>
<dbReference type="Pfam" id="PF07730">
    <property type="entry name" value="HisKA_3"/>
    <property type="match status" value="1"/>
</dbReference>
<keyword evidence="3" id="KW-0597">Phosphoprotein</keyword>
<name>A0A4P6Q2Q3_9ACTN</name>
<dbReference type="EC" id="2.7.13.3" evidence="2"/>
<keyword evidence="8" id="KW-0902">Two-component regulatory system</keyword>
<feature type="transmembrane region" description="Helical" evidence="10">
    <location>
        <begin position="446"/>
        <end position="466"/>
    </location>
</feature>
<dbReference type="RefSeq" id="WP_131097496.1">
    <property type="nucleotide sequence ID" value="NZ_CP036455.1"/>
</dbReference>
<keyword evidence="10" id="KW-1133">Transmembrane helix</keyword>
<feature type="region of interest" description="Disordered" evidence="9">
    <location>
        <begin position="1"/>
        <end position="20"/>
    </location>
</feature>
<dbReference type="EMBL" id="CP036455">
    <property type="protein sequence ID" value="QBI53064.1"/>
    <property type="molecule type" value="Genomic_DNA"/>
</dbReference>
<evidence type="ECO:0000256" key="2">
    <source>
        <dbReference type="ARBA" id="ARBA00012438"/>
    </source>
</evidence>
<evidence type="ECO:0000256" key="4">
    <source>
        <dbReference type="ARBA" id="ARBA00022679"/>
    </source>
</evidence>
<protein>
    <recommendedName>
        <fullName evidence="2">histidine kinase</fullName>
        <ecNumber evidence="2">2.7.13.3</ecNumber>
    </recommendedName>
</protein>
<dbReference type="PANTHER" id="PTHR24421:SF10">
    <property type="entry name" value="NITRATE_NITRITE SENSOR PROTEIN NARQ"/>
    <property type="match status" value="1"/>
</dbReference>
<dbReference type="Proteomes" id="UP000292235">
    <property type="component" value="Chromosome"/>
</dbReference>
<feature type="transmembrane region" description="Helical" evidence="10">
    <location>
        <begin position="98"/>
        <end position="116"/>
    </location>
</feature>
<keyword evidence="10" id="KW-0812">Transmembrane</keyword>